<dbReference type="SUPFAM" id="SSF57625">
    <property type="entry name" value="Invertebrate chitin-binding proteins"/>
    <property type="match status" value="1"/>
</dbReference>
<evidence type="ECO:0000313" key="2">
    <source>
        <dbReference type="EMBL" id="AUQ43952.1"/>
    </source>
</evidence>
<sequence length="677" mass="77670">MDIVFLFLILLLVVILLIVYVFNRIKYTTDIDELFKDIILQKPSTTSYSLGLNPIIPNTYDNVVVGKDGELNVTHDILPIDLKSKFISNQDHGTVIPNASGHNFTVTGIDLTTFQCPEGYNGAECIMNPICDDSQNDVGKLKALTYSQFNSLGLYMNKFISKNVNRSIDNFVAEPTHPRIRVRCLPGNTYELQTCPNTTILNANVNCVPYDICEDHINGYKHNSIIDEQQDLLMDNEYYICENNKSVLKTCANNTVFSEQYSGCITDSECFGMGDDTIYVDDITYLQCHSDRSEKINCPHGVMVDNGRWSCKISTCTPRIVKFVGELLEYNVGEVTCDANNQPVTKLCNRNVSTRKYNYEWGEKMSYSIKNWPEEIYDENRNCVPPTDDIIRDTTISLQWAPAMKDYHPFNVKTQTYDCSDKPDTKYRWDYLRKKIDPPFESDGRELINSAEPCQSGPMAVNPIKYSYTHYPQDTPAYIVLAEHLELRNFSRLSFWPQYIPSEKMYSVSHVTYTDEGLNIEEQSSKIPPYGFLLPDIIDSESTTPIDLKLIGYSTLEPLHRTQNYFISNGQPELAILYEPTNENTLFRFVDQITTTEEHVFAINFTKITKELTILPELVLTNQNIRYKDLVIPITYILFYNQVNMENTKEASFIMGFGDRINIPYSTVEYPILKFTS</sequence>
<dbReference type="Pfam" id="PF01607">
    <property type="entry name" value="CBM_14"/>
    <property type="match status" value="1"/>
</dbReference>
<dbReference type="InterPro" id="IPR002557">
    <property type="entry name" value="Chitin-bd_dom"/>
</dbReference>
<feature type="domain" description="Chitin-binding type-2" evidence="1">
    <location>
        <begin position="210"/>
        <end position="272"/>
    </location>
</feature>
<organism evidence="2">
    <name type="scientific">Esparto virus</name>
    <dbReference type="NCBI Taxonomy" id="2072209"/>
    <lineage>
        <taxon>Viruses</taxon>
        <taxon>Viruses incertae sedis</taxon>
        <taxon>Naldaviricetes</taxon>
        <taxon>Lefavirales</taxon>
        <taxon>Nudiviridae</taxon>
        <taxon>Alphanudivirus</taxon>
        <taxon>Alphanudivirus tertidromelanogasteris</taxon>
    </lineage>
</organism>
<protein>
    <submittedName>
        <fullName evidence="2">Vp91</fullName>
    </submittedName>
</protein>
<evidence type="ECO:0000313" key="3">
    <source>
        <dbReference type="Proteomes" id="UP000290737"/>
    </source>
</evidence>
<accession>A0A2I7G2T9</accession>
<name>A0A2I7G2T9_9VIRU</name>
<evidence type="ECO:0000259" key="1">
    <source>
        <dbReference type="PROSITE" id="PS50940"/>
    </source>
</evidence>
<dbReference type="PROSITE" id="PS50940">
    <property type="entry name" value="CHIT_BIND_II"/>
    <property type="match status" value="1"/>
</dbReference>
<dbReference type="KEGG" id="vg:41701746"/>
<dbReference type="GO" id="GO:0005576">
    <property type="term" value="C:extracellular region"/>
    <property type="evidence" value="ECO:0007669"/>
    <property type="project" value="InterPro"/>
</dbReference>
<dbReference type="InterPro" id="IPR036508">
    <property type="entry name" value="Chitin-bd_dom_sf"/>
</dbReference>
<proteinExistence type="predicted"/>
<dbReference type="OrthoDB" id="7439at10239"/>
<dbReference type="RefSeq" id="YP_009551773.1">
    <property type="nucleotide sequence ID" value="NC_040536.1"/>
</dbReference>
<dbReference type="Proteomes" id="UP000290737">
    <property type="component" value="Genome"/>
</dbReference>
<dbReference type="EMBL" id="KY608910">
    <property type="protein sequence ID" value="AUQ43952.1"/>
    <property type="molecule type" value="Genomic_DNA"/>
</dbReference>
<reference evidence="2" key="1">
    <citation type="journal article" date="2021" name="Virus">
        <title>The discovery, distribution and diversity of DNA viruses associated with Drosophila melanogaster in Europe.</title>
        <authorList>
            <person name="Wallace M.A."/>
            <person name="Coffman K.A."/>
            <person name="Gilbert C."/>
            <person name="Ravindran S."/>
            <person name="Albery G.F."/>
            <person name="Abbott J."/>
            <person name="Argyridou E."/>
            <person name="Bellosta P."/>
            <person name="Betancourt A.J."/>
            <person name="Colinet H."/>
            <person name="Eric K."/>
            <person name="Glaser-Schmitt A."/>
            <person name="Grath S."/>
            <person name="Jelic M."/>
            <person name="Kankare M."/>
            <person name="Kozeretska I."/>
            <person name="Loeschcke V."/>
            <person name="Montchamp-Moreau C."/>
            <person name="Ometto L."/>
            <person name="Onder B.S."/>
            <person name="Orengo D.J."/>
            <person name="Parsch J."/>
            <person name="Pascual M."/>
            <person name="Patenkovic A."/>
            <person name="Puerma E."/>
            <person name="Ritchie M.G."/>
            <person name="Rota-Stabelli O."/>
            <person name="Schou M.F."/>
            <person name="Serga S.V."/>
            <person name="Stamenkovic-Radak M."/>
            <person name="Tanaskovic M."/>
            <person name="Veselinovic M.S."/>
            <person name="Vieira J."/>
            <person name="Vieira C.P."/>
            <person name="Kapun M."/>
            <person name="Flatt T."/>
            <person name="Gonzalez J."/>
            <person name="Staubach F."/>
            <person name="Obbard D.J."/>
        </authorList>
    </citation>
    <scope>NUCLEOTIDE SEQUENCE</scope>
    <source>
        <strain evidence="2">SRR3939042_Esparto_2012</strain>
    </source>
</reference>
<dbReference type="GO" id="GO:0008061">
    <property type="term" value="F:chitin binding"/>
    <property type="evidence" value="ECO:0007669"/>
    <property type="project" value="InterPro"/>
</dbReference>
<keyword evidence="3" id="KW-1185">Reference proteome</keyword>
<dbReference type="GeneID" id="41701746"/>